<feature type="region of interest" description="Disordered" evidence="1">
    <location>
        <begin position="30"/>
        <end position="51"/>
    </location>
</feature>
<organism evidence="2 3">
    <name type="scientific">Kitasatospora cystarginea</name>
    <dbReference type="NCBI Taxonomy" id="58350"/>
    <lineage>
        <taxon>Bacteria</taxon>
        <taxon>Bacillati</taxon>
        <taxon>Actinomycetota</taxon>
        <taxon>Actinomycetes</taxon>
        <taxon>Kitasatosporales</taxon>
        <taxon>Streptomycetaceae</taxon>
        <taxon>Kitasatospora</taxon>
    </lineage>
</organism>
<evidence type="ECO:0000256" key="1">
    <source>
        <dbReference type="SAM" id="MobiDB-lite"/>
    </source>
</evidence>
<comment type="caution">
    <text evidence="2">The sequence shown here is derived from an EMBL/GenBank/DDBJ whole genome shotgun (WGS) entry which is preliminary data.</text>
</comment>
<evidence type="ECO:0000313" key="2">
    <source>
        <dbReference type="EMBL" id="GAA2260170.1"/>
    </source>
</evidence>
<sequence length="97" mass="10690">MAGRRVIEHPGAGSPGATAIRRDVRCPSCPIGAGPAGRPTQRRKAVKGTRGDPHLVHWIRRKHPHLTWKQIRHRFYGADRVAEGGTVLYNPDASIVE</sequence>
<proteinExistence type="predicted"/>
<reference evidence="2 3" key="1">
    <citation type="journal article" date="2019" name="Int. J. Syst. Evol. Microbiol.">
        <title>The Global Catalogue of Microorganisms (GCM) 10K type strain sequencing project: providing services to taxonomists for standard genome sequencing and annotation.</title>
        <authorList>
            <consortium name="The Broad Institute Genomics Platform"/>
            <consortium name="The Broad Institute Genome Sequencing Center for Infectious Disease"/>
            <person name="Wu L."/>
            <person name="Ma J."/>
        </authorList>
    </citation>
    <scope>NUCLEOTIDE SEQUENCE [LARGE SCALE GENOMIC DNA]</scope>
    <source>
        <strain evidence="2 3">JCM 7356</strain>
    </source>
</reference>
<evidence type="ECO:0000313" key="3">
    <source>
        <dbReference type="Proteomes" id="UP001500305"/>
    </source>
</evidence>
<gene>
    <name evidence="2" type="ORF">GCM10010430_50290</name>
</gene>
<accession>A0ABN3EIT6</accession>
<feature type="region of interest" description="Disordered" evidence="1">
    <location>
        <begin position="1"/>
        <end position="20"/>
    </location>
</feature>
<dbReference type="EMBL" id="BAAATR010000025">
    <property type="protein sequence ID" value="GAA2260170.1"/>
    <property type="molecule type" value="Genomic_DNA"/>
</dbReference>
<keyword evidence="3" id="KW-1185">Reference proteome</keyword>
<protein>
    <submittedName>
        <fullName evidence="2">Uncharacterized protein</fullName>
    </submittedName>
</protein>
<dbReference type="Proteomes" id="UP001500305">
    <property type="component" value="Unassembled WGS sequence"/>
</dbReference>
<name>A0ABN3EIT6_9ACTN</name>